<dbReference type="CDD" id="cd12933">
    <property type="entry name" value="eIF3G"/>
    <property type="match status" value="1"/>
</dbReference>
<dbReference type="InterPro" id="IPR024675">
    <property type="entry name" value="eIF3g_N"/>
</dbReference>
<organism evidence="2">
    <name type="scientific">Cyprideis torosa</name>
    <dbReference type="NCBI Taxonomy" id="163714"/>
    <lineage>
        <taxon>Eukaryota</taxon>
        <taxon>Metazoa</taxon>
        <taxon>Ecdysozoa</taxon>
        <taxon>Arthropoda</taxon>
        <taxon>Crustacea</taxon>
        <taxon>Oligostraca</taxon>
        <taxon>Ostracoda</taxon>
        <taxon>Podocopa</taxon>
        <taxon>Podocopida</taxon>
        <taxon>Cytherocopina</taxon>
        <taxon>Cytheroidea</taxon>
        <taxon>Cytherideidae</taxon>
        <taxon>Cyprideis</taxon>
    </lineage>
</organism>
<feature type="compositionally biased region" description="Basic and acidic residues" evidence="1">
    <location>
        <begin position="146"/>
        <end position="156"/>
    </location>
</feature>
<proteinExistence type="predicted"/>
<reference evidence="2" key="1">
    <citation type="submission" date="2020-11" db="EMBL/GenBank/DDBJ databases">
        <authorList>
            <person name="Tran Van P."/>
        </authorList>
    </citation>
    <scope>NUCLEOTIDE SEQUENCE</scope>
</reference>
<protein>
    <submittedName>
        <fullName evidence="2">Uncharacterized protein</fullName>
    </submittedName>
</protein>
<evidence type="ECO:0000256" key="1">
    <source>
        <dbReference type="SAM" id="MobiDB-lite"/>
    </source>
</evidence>
<accession>A0A7R8ZP16</accession>
<sequence>MTSMQWADEVEEGEQALPPRSEKIENGQKIVTEYKYNDEGKQTKVVRTYKLEKKRVKKAIAKRRNLPKFGKIGGDIGDASTIVAEEVFMQFILGEEADDQDDDDPLSKLKAKQGAIVKCRFCKEDHWTSQCPYKDHLVQLKPANGTEEKKEVEDPKTQAAAASKGKESGEKAIKYLNKFGYDHLILNCEWAK</sequence>
<dbReference type="Pfam" id="PF12353">
    <property type="entry name" value="eIF3g"/>
    <property type="match status" value="1"/>
</dbReference>
<evidence type="ECO:0000313" key="2">
    <source>
        <dbReference type="EMBL" id="CAD7228830.1"/>
    </source>
</evidence>
<feature type="region of interest" description="Disordered" evidence="1">
    <location>
        <begin position="144"/>
        <end position="167"/>
    </location>
</feature>
<feature type="region of interest" description="Disordered" evidence="1">
    <location>
        <begin position="1"/>
        <end position="24"/>
    </location>
</feature>
<dbReference type="AlphaFoldDB" id="A0A7R8ZP16"/>
<name>A0A7R8ZP16_9CRUS</name>
<gene>
    <name evidence="2" type="ORF">CTOB1V02_LOCUS6708</name>
</gene>
<dbReference type="EMBL" id="OB661716">
    <property type="protein sequence ID" value="CAD7228830.1"/>
    <property type="molecule type" value="Genomic_DNA"/>
</dbReference>
<dbReference type="OrthoDB" id="639027at2759"/>